<proteinExistence type="predicted"/>
<dbReference type="STRING" id="571438.SAMN05192586_10859"/>
<sequence length="340" mass="37290">MVKKTAKDSAAAPADAAAGAPEAEEWVRVDAQGEPLADQGPTEEEVRARLMAANRAHTETLGDAWAVLTGQNPEAVMGQIAATVMHEGGTRPAWQWKREGQDHVLLAWPQDQPVRAAVLVAGEEGGKLRPVSAAPLLDGLPNDLTVEDVHPWKTGVDANVAVSMLEGRNPMWFYDPLYGRDRDDLTAGVTHTFLLAGLAYGLRRALLDEITITRGPQFEAHAAAWLAANPGKERLDVPPLKVNIGGKHMIMPGKNFCEYQMRGTVEDVQDCQLEKMPVKLLYLSFPFESRPALRLAVYASKMACSGYEPEAGHEVDAYVWLQGRIIDFDREPQPGTQRRQ</sequence>
<evidence type="ECO:0000313" key="3">
    <source>
        <dbReference type="Proteomes" id="UP000199355"/>
    </source>
</evidence>
<dbReference type="RefSeq" id="WP_092153513.1">
    <property type="nucleotide sequence ID" value="NZ_FNBX01000008.1"/>
</dbReference>
<evidence type="ECO:0000256" key="1">
    <source>
        <dbReference type="SAM" id="MobiDB-lite"/>
    </source>
</evidence>
<accession>A0A1G7MAB5</accession>
<feature type="compositionally biased region" description="Low complexity" evidence="1">
    <location>
        <begin position="10"/>
        <end position="21"/>
    </location>
</feature>
<dbReference type="Proteomes" id="UP000199355">
    <property type="component" value="Unassembled WGS sequence"/>
</dbReference>
<protein>
    <submittedName>
        <fullName evidence="2">Uncharacterized protein</fullName>
    </submittedName>
</protein>
<name>A0A1G7MAB5_9BACT</name>
<feature type="region of interest" description="Disordered" evidence="1">
    <location>
        <begin position="1"/>
        <end position="27"/>
    </location>
</feature>
<dbReference type="AlphaFoldDB" id="A0A1G7MAB5"/>
<reference evidence="3" key="1">
    <citation type="submission" date="2016-10" db="EMBL/GenBank/DDBJ databases">
        <authorList>
            <person name="Varghese N."/>
            <person name="Submissions S."/>
        </authorList>
    </citation>
    <scope>NUCLEOTIDE SEQUENCE [LARGE SCALE GENOMIC DNA]</scope>
    <source>
        <strain evidence="3">KHC7</strain>
    </source>
</reference>
<gene>
    <name evidence="2" type="ORF">SAMN05192586_10859</name>
</gene>
<evidence type="ECO:0000313" key="2">
    <source>
        <dbReference type="EMBL" id="SDF58661.1"/>
    </source>
</evidence>
<keyword evidence="3" id="KW-1185">Reference proteome</keyword>
<dbReference type="EMBL" id="FNBX01000008">
    <property type="protein sequence ID" value="SDF58661.1"/>
    <property type="molecule type" value="Genomic_DNA"/>
</dbReference>
<dbReference type="OrthoDB" id="5448085at2"/>
<organism evidence="2 3">
    <name type="scientific">Desulfovibrio legallii</name>
    <dbReference type="NCBI Taxonomy" id="571438"/>
    <lineage>
        <taxon>Bacteria</taxon>
        <taxon>Pseudomonadati</taxon>
        <taxon>Thermodesulfobacteriota</taxon>
        <taxon>Desulfovibrionia</taxon>
        <taxon>Desulfovibrionales</taxon>
        <taxon>Desulfovibrionaceae</taxon>
        <taxon>Desulfovibrio</taxon>
    </lineage>
</organism>